<comment type="caution">
    <text evidence="7">The sequence shown here is derived from an EMBL/GenBank/DDBJ whole genome shotgun (WGS) entry which is preliminary data.</text>
</comment>
<dbReference type="InterPro" id="IPR036388">
    <property type="entry name" value="WH-like_DNA-bd_sf"/>
</dbReference>
<keyword evidence="8" id="KW-1185">Reference proteome</keyword>
<dbReference type="InterPro" id="IPR013249">
    <property type="entry name" value="RNA_pol_sigma70_r4_t2"/>
</dbReference>
<keyword evidence="2" id="KW-0805">Transcription regulation</keyword>
<dbReference type="InterPro" id="IPR039425">
    <property type="entry name" value="RNA_pol_sigma-70-like"/>
</dbReference>
<dbReference type="RefSeq" id="WP_189624623.1">
    <property type="nucleotide sequence ID" value="NZ_BNAF01000001.1"/>
</dbReference>
<dbReference type="NCBIfam" id="TIGR02937">
    <property type="entry name" value="sigma70-ECF"/>
    <property type="match status" value="1"/>
</dbReference>
<feature type="domain" description="RNA polymerase sigma factor 70 region 4 type 2" evidence="6">
    <location>
        <begin position="125"/>
        <end position="175"/>
    </location>
</feature>
<evidence type="ECO:0000313" key="7">
    <source>
        <dbReference type="EMBL" id="GHE23112.1"/>
    </source>
</evidence>
<dbReference type="Pfam" id="PF04542">
    <property type="entry name" value="Sigma70_r2"/>
    <property type="match status" value="1"/>
</dbReference>
<keyword evidence="7" id="KW-0240">DNA-directed RNA polymerase</keyword>
<evidence type="ECO:0000256" key="3">
    <source>
        <dbReference type="ARBA" id="ARBA00023082"/>
    </source>
</evidence>
<reference evidence="8" key="1">
    <citation type="journal article" date="2019" name="Int. J. Syst. Evol. Microbiol.">
        <title>The Global Catalogue of Microorganisms (GCM) 10K type strain sequencing project: providing services to taxonomists for standard genome sequencing and annotation.</title>
        <authorList>
            <consortium name="The Broad Institute Genomics Platform"/>
            <consortium name="The Broad Institute Genome Sequencing Center for Infectious Disease"/>
            <person name="Wu L."/>
            <person name="Ma J."/>
        </authorList>
    </citation>
    <scope>NUCLEOTIDE SEQUENCE [LARGE SCALE GENOMIC DNA]</scope>
    <source>
        <strain evidence="8">CGMCC 1.12966</strain>
    </source>
</reference>
<evidence type="ECO:0000259" key="5">
    <source>
        <dbReference type="Pfam" id="PF04542"/>
    </source>
</evidence>
<dbReference type="NCBIfam" id="TIGR02985">
    <property type="entry name" value="Sig70_bacteroi1"/>
    <property type="match status" value="1"/>
</dbReference>
<organism evidence="7 8">
    <name type="scientific">Sphingobacterium griseoflavum</name>
    <dbReference type="NCBI Taxonomy" id="1474952"/>
    <lineage>
        <taxon>Bacteria</taxon>
        <taxon>Pseudomonadati</taxon>
        <taxon>Bacteroidota</taxon>
        <taxon>Sphingobacteriia</taxon>
        <taxon>Sphingobacteriales</taxon>
        <taxon>Sphingobacteriaceae</taxon>
        <taxon>Sphingobacterium</taxon>
    </lineage>
</organism>
<accession>A0ABQ3HUG2</accession>
<gene>
    <name evidence="7" type="ORF">GCM10017764_00800</name>
</gene>
<dbReference type="CDD" id="cd06171">
    <property type="entry name" value="Sigma70_r4"/>
    <property type="match status" value="1"/>
</dbReference>
<keyword evidence="4" id="KW-0804">Transcription</keyword>
<dbReference type="InterPro" id="IPR013325">
    <property type="entry name" value="RNA_pol_sigma_r2"/>
</dbReference>
<sequence>MKMISNIDELDLLSDLKNGDESAFAKLYWYYSPLLYANTVRLVKLPEIAEEVVQDLFQKVWERRQLIDRNKSFHAYLHTIAKNLVYDAFRKQKNQQKILCYLADQQGAHHYNHVDELLDSKELQKQIDAVIERLSPRRKMIYKLCKVEGKSYEEVGDMLGVSVSTVSDHIVKATKFIKQVYARDNFMIIVLMDMFF</sequence>
<name>A0ABQ3HUG2_9SPHI</name>
<dbReference type="EMBL" id="BNAF01000001">
    <property type="protein sequence ID" value="GHE23112.1"/>
    <property type="molecule type" value="Genomic_DNA"/>
</dbReference>
<evidence type="ECO:0000256" key="1">
    <source>
        <dbReference type="ARBA" id="ARBA00010641"/>
    </source>
</evidence>
<dbReference type="InterPro" id="IPR007627">
    <property type="entry name" value="RNA_pol_sigma70_r2"/>
</dbReference>
<dbReference type="PANTHER" id="PTHR43133:SF46">
    <property type="entry name" value="RNA POLYMERASE SIGMA-70 FACTOR ECF SUBFAMILY"/>
    <property type="match status" value="1"/>
</dbReference>
<feature type="domain" description="RNA polymerase sigma-70 region 2" evidence="5">
    <location>
        <begin position="28"/>
        <end position="93"/>
    </location>
</feature>
<dbReference type="Gene3D" id="1.10.1740.10">
    <property type="match status" value="1"/>
</dbReference>
<dbReference type="SUPFAM" id="SSF88946">
    <property type="entry name" value="Sigma2 domain of RNA polymerase sigma factors"/>
    <property type="match status" value="1"/>
</dbReference>
<dbReference type="Gene3D" id="1.10.10.10">
    <property type="entry name" value="Winged helix-like DNA-binding domain superfamily/Winged helix DNA-binding domain"/>
    <property type="match status" value="1"/>
</dbReference>
<dbReference type="InterPro" id="IPR014284">
    <property type="entry name" value="RNA_pol_sigma-70_dom"/>
</dbReference>
<proteinExistence type="inferred from homology"/>
<dbReference type="Pfam" id="PF08281">
    <property type="entry name" value="Sigma70_r4_2"/>
    <property type="match status" value="1"/>
</dbReference>
<dbReference type="PANTHER" id="PTHR43133">
    <property type="entry name" value="RNA POLYMERASE ECF-TYPE SIGMA FACTO"/>
    <property type="match status" value="1"/>
</dbReference>
<evidence type="ECO:0000256" key="4">
    <source>
        <dbReference type="ARBA" id="ARBA00023163"/>
    </source>
</evidence>
<dbReference type="InterPro" id="IPR014327">
    <property type="entry name" value="RNA_pol_sigma70_bacteroid"/>
</dbReference>
<evidence type="ECO:0000259" key="6">
    <source>
        <dbReference type="Pfam" id="PF08281"/>
    </source>
</evidence>
<dbReference type="InterPro" id="IPR013324">
    <property type="entry name" value="RNA_pol_sigma_r3/r4-like"/>
</dbReference>
<keyword evidence="3" id="KW-0731">Sigma factor</keyword>
<protein>
    <submittedName>
        <fullName evidence="7">DNA-directed RNA polymerase sigma-70 factor</fullName>
    </submittedName>
</protein>
<dbReference type="GO" id="GO:0000428">
    <property type="term" value="C:DNA-directed RNA polymerase complex"/>
    <property type="evidence" value="ECO:0007669"/>
    <property type="project" value="UniProtKB-KW"/>
</dbReference>
<comment type="similarity">
    <text evidence="1">Belongs to the sigma-70 factor family. ECF subfamily.</text>
</comment>
<dbReference type="Proteomes" id="UP000620550">
    <property type="component" value="Unassembled WGS sequence"/>
</dbReference>
<evidence type="ECO:0000313" key="8">
    <source>
        <dbReference type="Proteomes" id="UP000620550"/>
    </source>
</evidence>
<dbReference type="SUPFAM" id="SSF88659">
    <property type="entry name" value="Sigma3 and sigma4 domains of RNA polymerase sigma factors"/>
    <property type="match status" value="1"/>
</dbReference>
<evidence type="ECO:0000256" key="2">
    <source>
        <dbReference type="ARBA" id="ARBA00023015"/>
    </source>
</evidence>